<feature type="compositionally biased region" description="Polar residues" evidence="1">
    <location>
        <begin position="549"/>
        <end position="558"/>
    </location>
</feature>
<gene>
    <name evidence="4" type="ORF">EW145_g2201</name>
</gene>
<dbReference type="AlphaFoldDB" id="A0A4S4LBX2"/>
<feature type="region of interest" description="Disordered" evidence="1">
    <location>
        <begin position="754"/>
        <end position="872"/>
    </location>
</feature>
<feature type="compositionally biased region" description="Polar residues" evidence="1">
    <location>
        <begin position="567"/>
        <end position="586"/>
    </location>
</feature>
<feature type="transmembrane region" description="Helical" evidence="2">
    <location>
        <begin position="189"/>
        <end position="212"/>
    </location>
</feature>
<feature type="chain" id="PRO_5020227533" description="REJ domain-containing protein" evidence="3">
    <location>
        <begin position="21"/>
        <end position="921"/>
    </location>
</feature>
<evidence type="ECO:0000313" key="4">
    <source>
        <dbReference type="EMBL" id="THH09149.1"/>
    </source>
</evidence>
<accession>A0A4S4LBX2</accession>
<keyword evidence="5" id="KW-1185">Reference proteome</keyword>
<feature type="region of interest" description="Disordered" evidence="1">
    <location>
        <begin position="263"/>
        <end position="317"/>
    </location>
</feature>
<feature type="compositionally biased region" description="Polar residues" evidence="1">
    <location>
        <begin position="797"/>
        <end position="810"/>
    </location>
</feature>
<name>A0A4S4LBX2_9AGAM</name>
<protein>
    <recommendedName>
        <fullName evidence="6">REJ domain-containing protein</fullName>
    </recommendedName>
</protein>
<keyword evidence="2" id="KW-0812">Transmembrane</keyword>
<feature type="compositionally biased region" description="Low complexity" evidence="1">
    <location>
        <begin position="811"/>
        <end position="846"/>
    </location>
</feature>
<feature type="region of interest" description="Disordered" evidence="1">
    <location>
        <begin position="87"/>
        <end position="174"/>
    </location>
</feature>
<reference evidence="4 5" key="1">
    <citation type="submission" date="2019-02" db="EMBL/GenBank/DDBJ databases">
        <title>Genome sequencing of the rare red list fungi Phellinidium pouzarii.</title>
        <authorList>
            <person name="Buettner E."/>
            <person name="Kellner H."/>
        </authorList>
    </citation>
    <scope>NUCLEOTIDE SEQUENCE [LARGE SCALE GENOMIC DNA]</scope>
    <source>
        <strain evidence="4 5">DSM 108285</strain>
    </source>
</reference>
<sequence>MATQSLPSFLSASTFTLTAGGVVQTGVETVVISSLLPTQALPNYLSASTFTETFGGVETVGVTTVNLPLTYFGPSIPLGTDWTFGGSTSPASTTQSSSLTPTAIPSSSSSQLSSSSSVTASTSISSSSPSSSGTSASSSSSSVSTASSTLPSSTQTNASSSSSTSATSSPSISPVPIELGSKGLSTGQLIGIIIASIVAAIVIIMLFVLWCYRRQRHRSAYEHPNLSDFVIVDAEGQARFAGEGVPRTTGEEEDSFLRRSSEATNTMREVDPSARLVSAPSPTGSERTTGTTMPPEGVIPTALKTPTGSPSPHLGLKTPSPFFHASASSLFFNPSRGTDLSLVGTAVGARAKRDSASTHGSTTSASPGGPVTIGNIIPPRQLLQMDNQWRQESGEHRYAAIESHRGATEMGERTATQMASPLRPPPILNTDTGPSRQSSIHNTMQTIGSHLDSPGSDDERATLLLARHFNMSEGGRGVLINVEDDRSSPSNWHSNLGLGLGGLARLSRLSWFQRIDTRPIQSSRSRSGSPMRHLRSDHRSSLLVPRPVSNLTTSSTGDTVYYDAASGPSSTSTRSGLGHNQGSNSMPPLLPPRAVVTPEGAAPNSVPQTPRHDGGSDGGSSVDQPALLMLFPSSAPASPRVPTPPNAFAPEREVVQAPEETFDILDTPVPAPAAISPFSTTSTRGGPVVPPGLEHIANIRAWRDSSSDMPSSATFGTRSDYGMNIDVVGTDGYELEDAPPRPREGWTLLRSVTATESSRRTLWRPEATDEAEDIHSTVGSLHSIPDGLSPLSPVGSGANSRAPSRHTQYNSSSLGSGESRFSRGPSPLSGNGTSGSSGSQLGHSNSNTSEGRRRPRREPGEPLSLSPASSTNFRQARLSAIGGHRMPMGTPQRSPTADGLCHPMITGVMTEGIGSLVGRTT</sequence>
<dbReference type="EMBL" id="SGPK01000073">
    <property type="protein sequence ID" value="THH09149.1"/>
    <property type="molecule type" value="Genomic_DNA"/>
</dbReference>
<organism evidence="4 5">
    <name type="scientific">Phellinidium pouzarii</name>
    <dbReference type="NCBI Taxonomy" id="167371"/>
    <lineage>
        <taxon>Eukaryota</taxon>
        <taxon>Fungi</taxon>
        <taxon>Dikarya</taxon>
        <taxon>Basidiomycota</taxon>
        <taxon>Agaricomycotina</taxon>
        <taxon>Agaricomycetes</taxon>
        <taxon>Hymenochaetales</taxon>
        <taxon>Hymenochaetaceae</taxon>
        <taxon>Phellinidium</taxon>
    </lineage>
</organism>
<dbReference type="OrthoDB" id="2563978at2759"/>
<keyword evidence="3" id="KW-0732">Signal</keyword>
<comment type="caution">
    <text evidence="4">The sequence shown here is derived from an EMBL/GenBank/DDBJ whole genome shotgun (WGS) entry which is preliminary data.</text>
</comment>
<feature type="compositionally biased region" description="Polar residues" evidence="1">
    <location>
        <begin position="280"/>
        <end position="292"/>
    </location>
</feature>
<dbReference type="Proteomes" id="UP000308199">
    <property type="component" value="Unassembled WGS sequence"/>
</dbReference>
<evidence type="ECO:0008006" key="6">
    <source>
        <dbReference type="Google" id="ProtNLM"/>
    </source>
</evidence>
<feature type="compositionally biased region" description="Low complexity" evidence="1">
    <location>
        <begin position="357"/>
        <end position="370"/>
    </location>
</feature>
<feature type="region of interest" description="Disordered" evidence="1">
    <location>
        <begin position="520"/>
        <end position="624"/>
    </location>
</feature>
<proteinExistence type="predicted"/>
<evidence type="ECO:0000256" key="1">
    <source>
        <dbReference type="SAM" id="MobiDB-lite"/>
    </source>
</evidence>
<evidence type="ECO:0000313" key="5">
    <source>
        <dbReference type="Proteomes" id="UP000308199"/>
    </source>
</evidence>
<evidence type="ECO:0000256" key="2">
    <source>
        <dbReference type="SAM" id="Phobius"/>
    </source>
</evidence>
<keyword evidence="2" id="KW-1133">Transmembrane helix</keyword>
<evidence type="ECO:0000256" key="3">
    <source>
        <dbReference type="SAM" id="SignalP"/>
    </source>
</evidence>
<feature type="signal peptide" evidence="3">
    <location>
        <begin position="1"/>
        <end position="20"/>
    </location>
</feature>
<feature type="region of interest" description="Disordered" evidence="1">
    <location>
        <begin position="351"/>
        <end position="376"/>
    </location>
</feature>
<keyword evidence="2" id="KW-0472">Membrane</keyword>